<sequence>MLLALLGREGRAAHAHGICHCGLARRRHGVLVGNDQWLVFRRILQQLPQGFARIKAGGHVLRAWPKARPPVEVLQLLGAIHAFWDANPEPGFNIDAQNSYSKATHLAQPRQVT</sequence>
<proteinExistence type="predicted"/>
<organism evidence="1 2">
    <name type="scientific">Hymenobacter glacialis</name>
    <dbReference type="NCBI Taxonomy" id="1908236"/>
    <lineage>
        <taxon>Bacteria</taxon>
        <taxon>Pseudomonadati</taxon>
        <taxon>Bacteroidota</taxon>
        <taxon>Cytophagia</taxon>
        <taxon>Cytophagales</taxon>
        <taxon>Hymenobacteraceae</taxon>
        <taxon>Hymenobacter</taxon>
    </lineage>
</organism>
<protein>
    <submittedName>
        <fullName evidence="1">Uncharacterized protein</fullName>
    </submittedName>
</protein>
<reference evidence="1 2" key="1">
    <citation type="submission" date="2016-08" db="EMBL/GenBank/DDBJ databases">
        <title>Hymenobacter coccineus sp. nov., Hymenobacter lapidarius sp. nov. and Hymenobacter glacialis sp. nov., isolated from Antarctic soil.</title>
        <authorList>
            <person name="Sedlacek I."/>
            <person name="Kralova S."/>
            <person name="Kyrova K."/>
            <person name="Maslanova I."/>
            <person name="Stankova E."/>
            <person name="Vrbovska V."/>
            <person name="Nemec M."/>
            <person name="Bartak M."/>
            <person name="Svec P."/>
            <person name="Busse H.-J."/>
            <person name="Pantucek R."/>
        </authorList>
    </citation>
    <scope>NUCLEOTIDE SEQUENCE [LARGE SCALE GENOMIC DNA]</scope>
    <source>
        <strain evidence="1 2">CCM 8648</strain>
    </source>
</reference>
<evidence type="ECO:0000313" key="1">
    <source>
        <dbReference type="EMBL" id="OGX83661.1"/>
    </source>
</evidence>
<keyword evidence="2" id="KW-1185">Reference proteome</keyword>
<dbReference type="STRING" id="1908236.BEN48_16845"/>
<dbReference type="AlphaFoldDB" id="A0A1G1SYH1"/>
<dbReference type="EMBL" id="MDZC01000081">
    <property type="protein sequence ID" value="OGX83661.1"/>
    <property type="molecule type" value="Genomic_DNA"/>
</dbReference>
<comment type="caution">
    <text evidence="1">The sequence shown here is derived from an EMBL/GenBank/DDBJ whole genome shotgun (WGS) entry which is preliminary data.</text>
</comment>
<accession>A0A1G1SYH1</accession>
<gene>
    <name evidence="1" type="ORF">BEN48_16845</name>
</gene>
<evidence type="ECO:0000313" key="2">
    <source>
        <dbReference type="Proteomes" id="UP000177791"/>
    </source>
</evidence>
<name>A0A1G1SYH1_9BACT</name>
<dbReference type="Proteomes" id="UP000177791">
    <property type="component" value="Unassembled WGS sequence"/>
</dbReference>